<dbReference type="Pfam" id="PF02458">
    <property type="entry name" value="Transferase"/>
    <property type="match status" value="1"/>
</dbReference>
<dbReference type="eggNOG" id="ENOG502QYCI">
    <property type="taxonomic scope" value="Eukaryota"/>
</dbReference>
<dbReference type="EMBL" id="CM001880">
    <property type="protein sequence ID" value="EOY00802.1"/>
    <property type="molecule type" value="Genomic_DNA"/>
</dbReference>
<keyword evidence="2" id="KW-0808">Transferase</keyword>
<proteinExistence type="inferred from homology"/>
<evidence type="ECO:0000256" key="3">
    <source>
        <dbReference type="ARBA" id="ARBA00023315"/>
    </source>
</evidence>
<evidence type="ECO:0000313" key="5">
    <source>
        <dbReference type="Proteomes" id="UP000026915"/>
    </source>
</evidence>
<dbReference type="InterPro" id="IPR023213">
    <property type="entry name" value="CAT-like_dom_sf"/>
</dbReference>
<dbReference type="GO" id="GO:0016746">
    <property type="term" value="F:acyltransferase activity"/>
    <property type="evidence" value="ECO:0007669"/>
    <property type="project" value="UniProtKB-KW"/>
</dbReference>
<keyword evidence="5" id="KW-1185">Reference proteome</keyword>
<gene>
    <name evidence="4" type="ORF">TCM_010738</name>
</gene>
<organism evidence="4 5">
    <name type="scientific">Theobroma cacao</name>
    <name type="common">Cacao</name>
    <name type="synonym">Cocoa</name>
    <dbReference type="NCBI Taxonomy" id="3641"/>
    <lineage>
        <taxon>Eukaryota</taxon>
        <taxon>Viridiplantae</taxon>
        <taxon>Streptophyta</taxon>
        <taxon>Embryophyta</taxon>
        <taxon>Tracheophyta</taxon>
        <taxon>Spermatophyta</taxon>
        <taxon>Magnoliopsida</taxon>
        <taxon>eudicotyledons</taxon>
        <taxon>Gunneridae</taxon>
        <taxon>Pentapetalae</taxon>
        <taxon>rosids</taxon>
        <taxon>malvids</taxon>
        <taxon>Malvales</taxon>
        <taxon>Malvaceae</taxon>
        <taxon>Byttnerioideae</taxon>
        <taxon>Theobroma</taxon>
    </lineage>
</organism>
<accession>A0A061E8W4</accession>
<protein>
    <submittedName>
        <fullName evidence="4">HXXXD-type acyl-transferase family protein, putative</fullName>
    </submittedName>
</protein>
<dbReference type="HOGENOM" id="CLU_014546_0_0_1"/>
<evidence type="ECO:0000256" key="2">
    <source>
        <dbReference type="ARBA" id="ARBA00022679"/>
    </source>
</evidence>
<reference evidence="4 5" key="1">
    <citation type="journal article" date="2013" name="Genome Biol.">
        <title>The genome sequence of the most widely cultivated cacao type and its use to identify candidate genes regulating pod color.</title>
        <authorList>
            <person name="Motamayor J.C."/>
            <person name="Mockaitis K."/>
            <person name="Schmutz J."/>
            <person name="Haiminen N."/>
            <person name="Iii D.L."/>
            <person name="Cornejo O."/>
            <person name="Findley S.D."/>
            <person name="Zheng P."/>
            <person name="Utro F."/>
            <person name="Royaert S."/>
            <person name="Saski C."/>
            <person name="Jenkins J."/>
            <person name="Podicheti R."/>
            <person name="Zhao M."/>
            <person name="Scheffler B.E."/>
            <person name="Stack J.C."/>
            <person name="Feltus F.A."/>
            <person name="Mustiga G.M."/>
            <person name="Amores F."/>
            <person name="Phillips W."/>
            <person name="Marelli J.P."/>
            <person name="May G.D."/>
            <person name="Shapiro H."/>
            <person name="Ma J."/>
            <person name="Bustamante C.D."/>
            <person name="Schnell R.J."/>
            <person name="Main D."/>
            <person name="Gilbert D."/>
            <person name="Parida L."/>
            <person name="Kuhn D.N."/>
        </authorList>
    </citation>
    <scope>NUCLEOTIDE SEQUENCE [LARGE SCALE GENOMIC DNA]</scope>
    <source>
        <strain evidence="5">cv. Matina 1-6</strain>
    </source>
</reference>
<comment type="similarity">
    <text evidence="1">Belongs to the plant acyltransferase family.</text>
</comment>
<dbReference type="Gramene" id="EOY00802">
    <property type="protein sequence ID" value="EOY00802"/>
    <property type="gene ID" value="TCM_010738"/>
</dbReference>
<dbReference type="Gene3D" id="3.30.559.10">
    <property type="entry name" value="Chloramphenicol acetyltransferase-like domain"/>
    <property type="match status" value="2"/>
</dbReference>
<name>A0A061E8W4_THECC</name>
<keyword evidence="3" id="KW-0012">Acyltransferase</keyword>
<dbReference type="Proteomes" id="UP000026915">
    <property type="component" value="Chromosome 2"/>
</dbReference>
<dbReference type="OMA" id="AIFECHE"/>
<dbReference type="AlphaFoldDB" id="A0A061E8W4"/>
<dbReference type="PANTHER" id="PTHR31623">
    <property type="entry name" value="F21J9.9"/>
    <property type="match status" value="1"/>
</dbReference>
<evidence type="ECO:0000256" key="1">
    <source>
        <dbReference type="ARBA" id="ARBA00009861"/>
    </source>
</evidence>
<evidence type="ECO:0000313" key="4">
    <source>
        <dbReference type="EMBL" id="EOY00802.1"/>
    </source>
</evidence>
<dbReference type="PANTHER" id="PTHR31623:SF19">
    <property type="entry name" value="VINORINE SYNTHASE-RELATED"/>
    <property type="match status" value="1"/>
</dbReference>
<dbReference type="InParanoid" id="A0A061E8W4"/>
<sequence length="436" mass="48372">MIKMKVEITSRQTIKPSSPTPYHLKNFRLSLLDQLLPSFYGLIVFFYASTPSTHHQNEDCRSKSCDRSHILKSSLSKVLTHFYPMAGRLKDATSIDCNDEGAYFVEARIDCQLSDFLKQPDMEALNGFLPTTDPETSKAASGCNLLVQLTTFECGGTAISICLLHKNTDVSSLATFLQSWTAIARDSGEAVSPEFVGASLLPPGDLSFMPPVNNPSGNFVTKRFKFEASKIASLKAKAAGQFVPSRVEVVLALILKCSVAASRAKSGLARPIALFQAVNLRKRIVPPLPENSIGNLIWTVPVFLGDGEMELNELVTVMRREMTQFCNEKANKFKGDDGFLLITESLKERRELCKDAAVYRCTSWCRFPLYEMDYGWGKPVWVSSASLSFRNIVVLIDTKNGDGIEAWVTLEEQEMSIFECDKELLGSALLNPSIFI</sequence>